<organism evidence="2 3">
    <name type="scientific">Cruoricaptor ignavus</name>
    <dbReference type="NCBI Taxonomy" id="1118202"/>
    <lineage>
        <taxon>Bacteria</taxon>
        <taxon>Pseudomonadati</taxon>
        <taxon>Bacteroidota</taxon>
        <taxon>Flavobacteriia</taxon>
        <taxon>Flavobacteriales</taxon>
        <taxon>Weeksellaceae</taxon>
        <taxon>Cruoricaptor</taxon>
    </lineage>
</organism>
<name>A0A7M1T5J3_9FLAO</name>
<protein>
    <submittedName>
        <fullName evidence="2">DUF2752 domain-containing protein</fullName>
    </submittedName>
</protein>
<dbReference type="Pfam" id="PF10825">
    <property type="entry name" value="DUF2752"/>
    <property type="match status" value="1"/>
</dbReference>
<evidence type="ECO:0000313" key="2">
    <source>
        <dbReference type="EMBL" id="QOR74394.1"/>
    </source>
</evidence>
<keyword evidence="1" id="KW-1133">Transmembrane helix</keyword>
<dbReference type="Proteomes" id="UP000593605">
    <property type="component" value="Chromosome"/>
</dbReference>
<gene>
    <name evidence="2" type="ORF">IMZ16_02855</name>
</gene>
<sequence>MYAEDFMIPCLIKAITGFDCPGCGAQRSFWLLLNGEFSEAFQAWPAIYTMLIFSILAVIAYFDGKHTYKLPLTVLTVLNVVIILAAYFLKLFSSAF</sequence>
<accession>A0A7M1T5J3</accession>
<dbReference type="AlphaFoldDB" id="A0A7M1T5J3"/>
<dbReference type="KEGG" id="civ:IMZ16_02855"/>
<keyword evidence="1" id="KW-0812">Transmembrane</keyword>
<evidence type="ECO:0000256" key="1">
    <source>
        <dbReference type="SAM" id="Phobius"/>
    </source>
</evidence>
<evidence type="ECO:0000313" key="3">
    <source>
        <dbReference type="Proteomes" id="UP000593605"/>
    </source>
</evidence>
<dbReference type="InterPro" id="IPR021215">
    <property type="entry name" value="DUF2752"/>
</dbReference>
<reference evidence="2 3" key="1">
    <citation type="submission" date="2020-10" db="EMBL/GenBank/DDBJ databases">
        <title>Complete genome of Cruoricapor ignavus strain M1214 isolated from the blood culture of a febrile patient.</title>
        <authorList>
            <person name="Guglielmino C.J.D."/>
        </authorList>
    </citation>
    <scope>NUCLEOTIDE SEQUENCE [LARGE SCALE GENOMIC DNA]</scope>
    <source>
        <strain evidence="2 3">M1214</strain>
    </source>
</reference>
<dbReference type="EMBL" id="CP063145">
    <property type="protein sequence ID" value="QOR74394.1"/>
    <property type="molecule type" value="Genomic_DNA"/>
</dbReference>
<keyword evidence="1" id="KW-0472">Membrane</keyword>
<dbReference type="RefSeq" id="WP_193440407.1">
    <property type="nucleotide sequence ID" value="NZ_CP063145.1"/>
</dbReference>
<feature type="transmembrane region" description="Helical" evidence="1">
    <location>
        <begin position="43"/>
        <end position="63"/>
    </location>
</feature>
<feature type="transmembrane region" description="Helical" evidence="1">
    <location>
        <begin position="70"/>
        <end position="89"/>
    </location>
</feature>
<proteinExistence type="predicted"/>